<dbReference type="SUPFAM" id="SSF51735">
    <property type="entry name" value="NAD(P)-binding Rossmann-fold domains"/>
    <property type="match status" value="1"/>
</dbReference>
<protein>
    <submittedName>
        <fullName evidence="2">Putative 3-hydroxyacid dehydrogenase</fullName>
    </submittedName>
</protein>
<evidence type="ECO:0000313" key="3">
    <source>
        <dbReference type="Proteomes" id="UP000003477"/>
    </source>
</evidence>
<evidence type="ECO:0000313" key="2">
    <source>
        <dbReference type="EMBL" id="EHJ14772.1"/>
    </source>
</evidence>
<dbReference type="InterPro" id="IPR036291">
    <property type="entry name" value="NAD(P)-bd_dom_sf"/>
</dbReference>
<name>G5IZ63_CROWT</name>
<proteinExistence type="predicted"/>
<dbReference type="PATRIC" id="fig|423471.3.peg.513"/>
<accession>G5IZ63</accession>
<dbReference type="Proteomes" id="UP000003477">
    <property type="component" value="Unassembled WGS sequence"/>
</dbReference>
<sequence length="50" mass="5380">MNIGVLGIGLMGKPLAERLLQANYSVIVYNRTISKAQELKPLGGELPTLV</sequence>
<gene>
    <name evidence="2" type="ORF">CWATWH0003_0558</name>
</gene>
<dbReference type="GO" id="GO:0050661">
    <property type="term" value="F:NADP binding"/>
    <property type="evidence" value="ECO:0007669"/>
    <property type="project" value="InterPro"/>
</dbReference>
<dbReference type="InterPro" id="IPR006115">
    <property type="entry name" value="6PGDH_NADP-bd"/>
</dbReference>
<dbReference type="RefSeq" id="WP_007309161.1">
    <property type="nucleotide sequence ID" value="NZ_AESD01000094.1"/>
</dbReference>
<evidence type="ECO:0000259" key="1">
    <source>
        <dbReference type="Pfam" id="PF03446"/>
    </source>
</evidence>
<dbReference type="Pfam" id="PF03446">
    <property type="entry name" value="NAD_binding_2"/>
    <property type="match status" value="1"/>
</dbReference>
<organism evidence="2 3">
    <name type="scientific">Crocosphaera watsonii WH 0003</name>
    <dbReference type="NCBI Taxonomy" id="423471"/>
    <lineage>
        <taxon>Bacteria</taxon>
        <taxon>Bacillati</taxon>
        <taxon>Cyanobacteriota</taxon>
        <taxon>Cyanophyceae</taxon>
        <taxon>Oscillatoriophycideae</taxon>
        <taxon>Chroococcales</taxon>
        <taxon>Aphanothecaceae</taxon>
        <taxon>Crocosphaera</taxon>
    </lineage>
</organism>
<dbReference type="EMBL" id="AESD01000094">
    <property type="protein sequence ID" value="EHJ14772.1"/>
    <property type="molecule type" value="Genomic_DNA"/>
</dbReference>
<dbReference type="AlphaFoldDB" id="G5IZ63"/>
<reference evidence="2 3" key="1">
    <citation type="journal article" date="2011" name="Front. Microbiol.">
        <title>Two Strains of Crocosphaera watsonii with Highly Conserved Genomes are Distinguished by Strain-Specific Features.</title>
        <authorList>
            <person name="Bench S.R."/>
            <person name="Ilikchyan I.N."/>
            <person name="Tripp H.J."/>
            <person name="Zehr J.P."/>
        </authorList>
    </citation>
    <scope>NUCLEOTIDE SEQUENCE [LARGE SCALE GENOMIC DNA]</scope>
    <source>
        <strain evidence="2 3">WH 0003</strain>
    </source>
</reference>
<feature type="domain" description="6-phosphogluconate dehydrogenase NADP-binding" evidence="1">
    <location>
        <begin position="2"/>
        <end position="41"/>
    </location>
</feature>
<comment type="caution">
    <text evidence="2">The sequence shown here is derived from an EMBL/GenBank/DDBJ whole genome shotgun (WGS) entry which is preliminary data.</text>
</comment>
<dbReference type="GeneID" id="88769389"/>
<dbReference type="Gene3D" id="3.40.50.720">
    <property type="entry name" value="NAD(P)-binding Rossmann-like Domain"/>
    <property type="match status" value="1"/>
</dbReference>